<evidence type="ECO:0000313" key="2">
    <source>
        <dbReference type="EMBL" id="EMG46766.1"/>
    </source>
</evidence>
<proteinExistence type="predicted"/>
<comment type="caution">
    <text evidence="2">The sequence shown here is derived from an EMBL/GenBank/DDBJ whole genome shotgun (WGS) entry which is preliminary data.</text>
</comment>
<gene>
    <name evidence="2" type="ORF">G210_2965</name>
</gene>
<dbReference type="EMBL" id="AOGT01001878">
    <property type="protein sequence ID" value="EMG46766.1"/>
    <property type="molecule type" value="Genomic_DNA"/>
</dbReference>
<evidence type="ECO:0008006" key="4">
    <source>
        <dbReference type="Google" id="ProtNLM"/>
    </source>
</evidence>
<sequence length="250" mass="29617">MFKKLFQLVNNVYENDESELINQPTIEYDKMSTTFHKKKTTPSTIEPYGYVYEEDPSDTELVQNDELNTLPSQYPGKFKREATDIDIKLQSNDDLLHDIQAMTDRLQVQTKNLKKIEDLVDLYDDGKDEELEGDEKYKELRKSYETELRRMNDLYESYYTLFRRYIELKKNIKSASVDGIKSDLVKLLGSQEKTNTKELSEKLLTSIKTIQVKHELEKKEMVELHKKEMDELKELHKQEIEELRKRLASS</sequence>
<protein>
    <recommendedName>
        <fullName evidence="4">Spindle pole body component Bbp1 C-terminal domain-containing protein</fullName>
    </recommendedName>
</protein>
<feature type="coiled-coil region" evidence="1">
    <location>
        <begin position="218"/>
        <end position="246"/>
    </location>
</feature>
<dbReference type="Proteomes" id="UP000011777">
    <property type="component" value="Unassembled WGS sequence"/>
</dbReference>
<organism evidence="2 3">
    <name type="scientific">Candida maltosa (strain Xu316)</name>
    <name type="common">Yeast</name>
    <dbReference type="NCBI Taxonomy" id="1245528"/>
    <lineage>
        <taxon>Eukaryota</taxon>
        <taxon>Fungi</taxon>
        <taxon>Dikarya</taxon>
        <taxon>Ascomycota</taxon>
        <taxon>Saccharomycotina</taxon>
        <taxon>Pichiomycetes</taxon>
        <taxon>Debaryomycetaceae</taxon>
        <taxon>Candida/Lodderomyces clade</taxon>
        <taxon>Candida</taxon>
    </lineage>
</organism>
<accession>M3IK38</accession>
<dbReference type="AlphaFoldDB" id="M3IK38"/>
<dbReference type="OrthoDB" id="4024336at2759"/>
<keyword evidence="1" id="KW-0175">Coiled coil</keyword>
<dbReference type="HOGENOM" id="CLU_044220_0_0_1"/>
<evidence type="ECO:0000313" key="3">
    <source>
        <dbReference type="Proteomes" id="UP000011777"/>
    </source>
</evidence>
<reference evidence="2 3" key="1">
    <citation type="submission" date="2013-02" db="EMBL/GenBank/DDBJ databases">
        <title>Genome sequence of Candida maltosa Xu316, a potential industrial strain for xylitol and ethanol production.</title>
        <authorList>
            <person name="Yu J."/>
            <person name="Wang Q."/>
            <person name="Geng X."/>
            <person name="Bao W."/>
            <person name="He P."/>
            <person name="Cai J."/>
        </authorList>
    </citation>
    <scope>NUCLEOTIDE SEQUENCE [LARGE SCALE GENOMIC DNA]</scope>
    <source>
        <strain evidence="3">Xu316</strain>
    </source>
</reference>
<keyword evidence="3" id="KW-1185">Reference proteome</keyword>
<evidence type="ECO:0000256" key="1">
    <source>
        <dbReference type="SAM" id="Coils"/>
    </source>
</evidence>
<name>M3IK38_CANMX</name>